<dbReference type="CDD" id="cd01561">
    <property type="entry name" value="CBS_like"/>
    <property type="match status" value="1"/>
</dbReference>
<evidence type="ECO:0000313" key="6">
    <source>
        <dbReference type="EMBL" id="PSK89556.1"/>
    </source>
</evidence>
<comment type="subunit">
    <text evidence="2">Homodimer.</text>
</comment>
<comment type="caution">
    <text evidence="6">The sequence shown here is derived from an EMBL/GenBank/DDBJ whole genome shotgun (WGS) entry which is preliminary data.</text>
</comment>
<name>A0A2P8CXA7_9BACT</name>
<evidence type="ECO:0000256" key="3">
    <source>
        <dbReference type="ARBA" id="ARBA00022679"/>
    </source>
</evidence>
<dbReference type="NCBIfam" id="TIGR03945">
    <property type="entry name" value="PLP_SbnA_fam"/>
    <property type="match status" value="1"/>
</dbReference>
<dbReference type="PANTHER" id="PTHR10314">
    <property type="entry name" value="CYSTATHIONINE BETA-SYNTHASE"/>
    <property type="match status" value="1"/>
</dbReference>
<dbReference type="Pfam" id="PF00291">
    <property type="entry name" value="PALP"/>
    <property type="match status" value="1"/>
</dbReference>
<keyword evidence="7" id="KW-1185">Reference proteome</keyword>
<reference evidence="6 7" key="1">
    <citation type="submission" date="2018-03" db="EMBL/GenBank/DDBJ databases">
        <title>Genomic Encyclopedia of Type Strains, Phase III (KMG-III): the genomes of soil and plant-associated and newly described type strains.</title>
        <authorList>
            <person name="Whitman W."/>
        </authorList>
    </citation>
    <scope>NUCLEOTIDE SEQUENCE [LARGE SCALE GENOMIC DNA]</scope>
    <source>
        <strain evidence="6 7">CGMCC 1.12700</strain>
    </source>
</reference>
<dbReference type="GO" id="GO:1901605">
    <property type="term" value="P:alpha-amino acid metabolic process"/>
    <property type="evidence" value="ECO:0007669"/>
    <property type="project" value="UniProtKB-ARBA"/>
</dbReference>
<dbReference type="SUPFAM" id="SSF53686">
    <property type="entry name" value="Tryptophan synthase beta subunit-like PLP-dependent enzymes"/>
    <property type="match status" value="1"/>
</dbReference>
<evidence type="ECO:0000256" key="2">
    <source>
        <dbReference type="ARBA" id="ARBA00011738"/>
    </source>
</evidence>
<keyword evidence="4" id="KW-0663">Pyridoxal phosphate</keyword>
<dbReference type="InterPro" id="IPR050214">
    <property type="entry name" value="Cys_Synth/Cystath_Beta-Synth"/>
</dbReference>
<dbReference type="GO" id="GO:0016740">
    <property type="term" value="F:transferase activity"/>
    <property type="evidence" value="ECO:0007669"/>
    <property type="project" value="UniProtKB-KW"/>
</dbReference>
<dbReference type="AlphaFoldDB" id="A0A2P8CXA7"/>
<evidence type="ECO:0000256" key="1">
    <source>
        <dbReference type="ARBA" id="ARBA00001933"/>
    </source>
</evidence>
<dbReference type="InterPro" id="IPR023927">
    <property type="entry name" value="SbnA"/>
</dbReference>
<dbReference type="InterPro" id="IPR001926">
    <property type="entry name" value="TrpB-like_PALP"/>
</dbReference>
<dbReference type="Proteomes" id="UP000240572">
    <property type="component" value="Unassembled WGS sequence"/>
</dbReference>
<accession>A0A2P8CXA7</accession>
<evidence type="ECO:0000256" key="4">
    <source>
        <dbReference type="ARBA" id="ARBA00022898"/>
    </source>
</evidence>
<protein>
    <submittedName>
        <fullName evidence="6">Cysteine synthase A</fullName>
    </submittedName>
</protein>
<evidence type="ECO:0000313" key="7">
    <source>
        <dbReference type="Proteomes" id="UP000240572"/>
    </source>
</evidence>
<comment type="cofactor">
    <cofactor evidence="1">
        <name>pyridoxal 5'-phosphate</name>
        <dbReference type="ChEBI" id="CHEBI:597326"/>
    </cofactor>
</comment>
<dbReference type="InterPro" id="IPR036052">
    <property type="entry name" value="TrpB-like_PALP_sf"/>
</dbReference>
<dbReference type="EMBL" id="PYGD01000011">
    <property type="protein sequence ID" value="PSK89556.1"/>
    <property type="molecule type" value="Genomic_DNA"/>
</dbReference>
<dbReference type="Gene3D" id="3.40.50.1100">
    <property type="match status" value="2"/>
</dbReference>
<sequence>MQQQLQKVSKMIGNTPVLKLDSVDAGLYVKLEQYNAFGSIKDRPAFYVISKALQRGDIDENTIIVESSSGNYAIALARICKLLGLTFIPVIDPNITSEKEHVLRLLCDDVHKVTELDETGGYLLSRLKAVQEYKLNNDNVFHPNQYGNEDNYQAYYHGLGVEISERFDRLDYLVMSVSTGGSVAGISLRVKEKFPNVKIVAVDVEGSVIFGGGPKKRKITGMGASLRTPFFDNALIDEIMILSQEEIVNGCHALLKKQGLFSGASSGAAYYAAQEKIRQVGNPDMNILFIAPDSGDAYVNNVYNEVWIEKYINQPKYEIA</sequence>
<proteinExistence type="predicted"/>
<organism evidence="6 7">
    <name type="scientific">Taibaiella chishuiensis</name>
    <dbReference type="NCBI Taxonomy" id="1434707"/>
    <lineage>
        <taxon>Bacteria</taxon>
        <taxon>Pseudomonadati</taxon>
        <taxon>Bacteroidota</taxon>
        <taxon>Chitinophagia</taxon>
        <taxon>Chitinophagales</taxon>
        <taxon>Chitinophagaceae</taxon>
        <taxon>Taibaiella</taxon>
    </lineage>
</organism>
<gene>
    <name evidence="6" type="ORF">B0I18_111112</name>
</gene>
<evidence type="ECO:0000259" key="5">
    <source>
        <dbReference type="Pfam" id="PF00291"/>
    </source>
</evidence>
<keyword evidence="3" id="KW-0808">Transferase</keyword>
<feature type="domain" description="Tryptophan synthase beta chain-like PALP" evidence="5">
    <location>
        <begin position="9"/>
        <end position="292"/>
    </location>
</feature>